<feature type="transmembrane region" description="Helical" evidence="1">
    <location>
        <begin position="125"/>
        <end position="143"/>
    </location>
</feature>
<dbReference type="AlphaFoldDB" id="A0A1C3E5A9"/>
<dbReference type="STRING" id="1841610.A6X21_11895"/>
<protein>
    <recommendedName>
        <fullName evidence="4">ABC transporter permease</fullName>
    </recommendedName>
</protein>
<proteinExistence type="predicted"/>
<dbReference type="PANTHER" id="PTHR36833:SF2">
    <property type="entry name" value="SLR0610 PROTEIN"/>
    <property type="match status" value="1"/>
</dbReference>
<reference evidence="2 3" key="1">
    <citation type="submission" date="2016-05" db="EMBL/GenBank/DDBJ databases">
        <title>Genomic and physiological characterization of Planctopirus sp. isolated from fresh water lake.</title>
        <authorList>
            <person name="Subhash Y."/>
            <person name="Ramana C."/>
        </authorList>
    </citation>
    <scope>NUCLEOTIDE SEQUENCE [LARGE SCALE GENOMIC DNA]</scope>
    <source>
        <strain evidence="2 3">JC280</strain>
    </source>
</reference>
<feature type="transmembrane region" description="Helical" evidence="1">
    <location>
        <begin position="34"/>
        <end position="56"/>
    </location>
</feature>
<dbReference type="Proteomes" id="UP000094828">
    <property type="component" value="Unassembled WGS sequence"/>
</dbReference>
<evidence type="ECO:0000313" key="2">
    <source>
        <dbReference type="EMBL" id="ODA28427.1"/>
    </source>
</evidence>
<comment type="caution">
    <text evidence="2">The sequence shown here is derived from an EMBL/GenBank/DDBJ whole genome shotgun (WGS) entry which is preliminary data.</text>
</comment>
<dbReference type="RefSeq" id="WP_068851474.1">
    <property type="nucleotide sequence ID" value="NZ_LYDR01000152.1"/>
</dbReference>
<feature type="transmembrane region" description="Helical" evidence="1">
    <location>
        <begin position="221"/>
        <end position="240"/>
    </location>
</feature>
<accession>A0A1C3E5A9</accession>
<keyword evidence="1" id="KW-1133">Transmembrane helix</keyword>
<keyword evidence="3" id="KW-1185">Reference proteome</keyword>
<keyword evidence="1" id="KW-0812">Transmembrane</keyword>
<feature type="transmembrane region" description="Helical" evidence="1">
    <location>
        <begin position="246"/>
        <end position="265"/>
    </location>
</feature>
<evidence type="ECO:0008006" key="4">
    <source>
        <dbReference type="Google" id="ProtNLM"/>
    </source>
</evidence>
<dbReference type="OrthoDB" id="3818833at2"/>
<dbReference type="Pfam" id="PF06182">
    <property type="entry name" value="ABC2_membrane_6"/>
    <property type="match status" value="1"/>
</dbReference>
<evidence type="ECO:0000313" key="3">
    <source>
        <dbReference type="Proteomes" id="UP000094828"/>
    </source>
</evidence>
<dbReference type="PANTHER" id="PTHR36833">
    <property type="entry name" value="SLR0610 PROTEIN-RELATED"/>
    <property type="match status" value="1"/>
</dbReference>
<gene>
    <name evidence="2" type="ORF">A6X21_11895</name>
</gene>
<organism evidence="2 3">
    <name type="scientific">Planctopirus hydrillae</name>
    <dbReference type="NCBI Taxonomy" id="1841610"/>
    <lineage>
        <taxon>Bacteria</taxon>
        <taxon>Pseudomonadati</taxon>
        <taxon>Planctomycetota</taxon>
        <taxon>Planctomycetia</taxon>
        <taxon>Planctomycetales</taxon>
        <taxon>Planctomycetaceae</taxon>
        <taxon>Planctopirus</taxon>
    </lineage>
</organism>
<name>A0A1C3E5A9_9PLAN</name>
<keyword evidence="1" id="KW-0472">Membrane</keyword>
<dbReference type="EMBL" id="LYDR01000152">
    <property type="protein sequence ID" value="ODA28427.1"/>
    <property type="molecule type" value="Genomic_DNA"/>
</dbReference>
<dbReference type="InterPro" id="IPR010390">
    <property type="entry name" value="ABC-2_transporter-like"/>
</dbReference>
<feature type="transmembrane region" description="Helical" evidence="1">
    <location>
        <begin position="68"/>
        <end position="88"/>
    </location>
</feature>
<feature type="transmembrane region" description="Helical" evidence="1">
    <location>
        <begin position="155"/>
        <end position="179"/>
    </location>
</feature>
<evidence type="ECO:0000256" key="1">
    <source>
        <dbReference type="SAM" id="Phobius"/>
    </source>
</evidence>
<sequence>MTTENRQLQANYLRVLMVFFRNALVRELSFRSNFMITLFSRLFWFAAQIVMFDLIFRVVPQINEWTRAEYFGFMATGMLINAIVEAIFMPNCANFSEMIRTGSLDFALLKPIDTQFLVSFEKMDLSMANQIVFAIGLLGYAIYQNGVWPSGWVLVIYPLLLLSAVAFFYSLMLALAASSIWLGRNQGLLDFWFYVTVFARYPASIYSGSPIGELIRFTFQFVIPILLVVTVPAQVVMSMITAPSLWTLLTVVAAGFSLLCSRWIFQFALTQYRSASS</sequence>